<feature type="binding site" evidence="5">
    <location>
        <position position="362"/>
    </location>
    <ligand>
        <name>S-adenosyl-L-methionine</name>
        <dbReference type="ChEBI" id="CHEBI:59789"/>
    </ligand>
</feature>
<feature type="compositionally biased region" description="Low complexity" evidence="7">
    <location>
        <begin position="41"/>
        <end position="59"/>
    </location>
</feature>
<evidence type="ECO:0000313" key="10">
    <source>
        <dbReference type="Proteomes" id="UP000320314"/>
    </source>
</evidence>
<dbReference type="FunFam" id="3.40.50.150:FF:000257">
    <property type="entry name" value="16S rRNA methyltransferase"/>
    <property type="match status" value="1"/>
</dbReference>
<accession>A0A506U2Q9</accession>
<dbReference type="PANTHER" id="PTHR22807:SF61">
    <property type="entry name" value="NOL1_NOP2_SUN FAMILY PROTEIN _ ANTITERMINATION NUSB DOMAIN-CONTAINING PROTEIN"/>
    <property type="match status" value="1"/>
</dbReference>
<protein>
    <submittedName>
        <fullName evidence="9">Methyltransferase domain-containing protein</fullName>
    </submittedName>
</protein>
<evidence type="ECO:0000256" key="2">
    <source>
        <dbReference type="ARBA" id="ARBA00022679"/>
    </source>
</evidence>
<evidence type="ECO:0000256" key="7">
    <source>
        <dbReference type="SAM" id="MobiDB-lite"/>
    </source>
</evidence>
<feature type="domain" description="SAM-dependent MTase RsmB/NOP-type" evidence="8">
    <location>
        <begin position="223"/>
        <end position="503"/>
    </location>
</feature>
<feature type="binding site" evidence="5">
    <location>
        <position position="336"/>
    </location>
    <ligand>
        <name>S-adenosyl-L-methionine</name>
        <dbReference type="ChEBI" id="CHEBI:59789"/>
    </ligand>
</feature>
<dbReference type="GO" id="GO:0006355">
    <property type="term" value="P:regulation of DNA-templated transcription"/>
    <property type="evidence" value="ECO:0007669"/>
    <property type="project" value="InterPro"/>
</dbReference>
<dbReference type="PANTHER" id="PTHR22807">
    <property type="entry name" value="NOP2 YEAST -RELATED NOL1/NOP2/FMU SUN DOMAIN-CONTAINING"/>
    <property type="match status" value="1"/>
</dbReference>
<keyword evidence="6" id="KW-0175">Coiled coil</keyword>
<dbReference type="InterPro" id="IPR029063">
    <property type="entry name" value="SAM-dependent_MTases_sf"/>
</dbReference>
<dbReference type="OrthoDB" id="9810297at2"/>
<keyword evidence="10" id="KW-1185">Reference proteome</keyword>
<dbReference type="PROSITE" id="PS51686">
    <property type="entry name" value="SAM_MT_RSMB_NOP"/>
    <property type="match status" value="1"/>
</dbReference>
<dbReference type="GO" id="GO:0008173">
    <property type="term" value="F:RNA methyltransferase activity"/>
    <property type="evidence" value="ECO:0007669"/>
    <property type="project" value="InterPro"/>
</dbReference>
<dbReference type="InterPro" id="IPR006027">
    <property type="entry name" value="NusB_RsmB_TIM44"/>
</dbReference>
<dbReference type="PRINTS" id="PR02008">
    <property type="entry name" value="RCMTFAMILY"/>
</dbReference>
<dbReference type="Pfam" id="PF01029">
    <property type="entry name" value="NusB"/>
    <property type="match status" value="1"/>
</dbReference>
<feature type="region of interest" description="Disordered" evidence="7">
    <location>
        <begin position="19"/>
        <end position="69"/>
    </location>
</feature>
<evidence type="ECO:0000313" key="9">
    <source>
        <dbReference type="EMBL" id="TPW27285.1"/>
    </source>
</evidence>
<dbReference type="InterPro" id="IPR035926">
    <property type="entry name" value="NusB-like_sf"/>
</dbReference>
<evidence type="ECO:0000256" key="4">
    <source>
        <dbReference type="ARBA" id="ARBA00022884"/>
    </source>
</evidence>
<gene>
    <name evidence="9" type="ORF">FJU11_12080</name>
</gene>
<organism evidence="9 10">
    <name type="scientific">Pararhizobium mangrovi</name>
    <dbReference type="NCBI Taxonomy" id="2590452"/>
    <lineage>
        <taxon>Bacteria</taxon>
        <taxon>Pseudomonadati</taxon>
        <taxon>Pseudomonadota</taxon>
        <taxon>Alphaproteobacteria</taxon>
        <taxon>Hyphomicrobiales</taxon>
        <taxon>Rhizobiaceae</taxon>
        <taxon>Rhizobium/Agrobacterium group</taxon>
        <taxon>Pararhizobium</taxon>
    </lineage>
</organism>
<dbReference type="EMBL" id="VHLH01000022">
    <property type="protein sequence ID" value="TPW27285.1"/>
    <property type="molecule type" value="Genomic_DNA"/>
</dbReference>
<dbReference type="SUPFAM" id="SSF53335">
    <property type="entry name" value="S-adenosyl-L-methionine-dependent methyltransferases"/>
    <property type="match status" value="1"/>
</dbReference>
<dbReference type="GO" id="GO:0001510">
    <property type="term" value="P:RNA methylation"/>
    <property type="evidence" value="ECO:0007669"/>
    <property type="project" value="InterPro"/>
</dbReference>
<keyword evidence="2 5" id="KW-0808">Transferase</keyword>
<comment type="caution">
    <text evidence="9">The sequence shown here is derived from an EMBL/GenBank/DDBJ whole genome shotgun (WGS) entry which is preliminary data.</text>
</comment>
<dbReference type="Gene3D" id="3.40.50.150">
    <property type="entry name" value="Vaccinia Virus protein VP39"/>
    <property type="match status" value="1"/>
</dbReference>
<evidence type="ECO:0000256" key="5">
    <source>
        <dbReference type="PROSITE-ProRule" id="PRU01023"/>
    </source>
</evidence>
<proteinExistence type="inferred from homology"/>
<name>A0A506U2Q9_9HYPH</name>
<dbReference type="CDD" id="cd02440">
    <property type="entry name" value="AdoMet_MTases"/>
    <property type="match status" value="1"/>
</dbReference>
<feature type="coiled-coil region" evidence="6">
    <location>
        <begin position="335"/>
        <end position="362"/>
    </location>
</feature>
<dbReference type="Pfam" id="PF01189">
    <property type="entry name" value="Methyltr_RsmB-F"/>
    <property type="match status" value="1"/>
</dbReference>
<evidence type="ECO:0000256" key="6">
    <source>
        <dbReference type="SAM" id="Coils"/>
    </source>
</evidence>
<dbReference type="Gene3D" id="1.10.940.10">
    <property type="entry name" value="NusB-like"/>
    <property type="match status" value="1"/>
</dbReference>
<feature type="binding site" evidence="5">
    <location>
        <position position="378"/>
    </location>
    <ligand>
        <name>S-adenosyl-L-methionine</name>
        <dbReference type="ChEBI" id="CHEBI:59789"/>
    </ligand>
</feature>
<keyword evidence="1 5" id="KW-0489">Methyltransferase</keyword>
<feature type="active site" description="Nucleophile" evidence="5">
    <location>
        <position position="431"/>
    </location>
</feature>
<dbReference type="InterPro" id="IPR001678">
    <property type="entry name" value="MeTrfase_RsmB-F_NOP2_dom"/>
</dbReference>
<sequence>MERRGSYGAARATAPTRWVDRAGCRFASRPGRSPEGPVVLSRGAPASARSSRPQTARPPQATNNASAKPGLAARQVAGRLLAAVVDRQVSLDGMLNATGGNAAYLALSNADRALVRAILATALRRRAAIETALRHLVERPLPEGARSLHFILCVGAAQILYLDVPDHSAVDLAVAQAHDDPRGRRFAKLVNAVLRRLSREKDVHLAKADPPLQGLPDWFRDRLVSIYGSKADAIAAMMAEPPTLDLTVRRDAETWAERLDAECLPTGTVRLVEQTGSVADMPGFAEGAWWVQDAAAALPVKLFGPLEGMRVGDLCAAPGGKTAQLAAAGARVTAIDRSANRLVRLRENLARLGLEAECVQADLLAYTPETLFDAVLLDAPCSSTGTARRHPDVPFTKSPAEIEKLADLQLRLLSHAAGLVRPGGYIVYSTCSLDPREGEDVVARALSDDERLSRVPVAEATLPGLAEAIQADGSVRTTPAMLERVPARVGGLDGFYAAVLRRAG</sequence>
<evidence type="ECO:0000259" key="8">
    <source>
        <dbReference type="PROSITE" id="PS51686"/>
    </source>
</evidence>
<keyword evidence="4 5" id="KW-0694">RNA-binding</keyword>
<comment type="similarity">
    <text evidence="5">Belongs to the class I-like SAM-binding methyltransferase superfamily. RsmB/NOP family.</text>
</comment>
<dbReference type="AlphaFoldDB" id="A0A506U2Q9"/>
<evidence type="ECO:0000256" key="3">
    <source>
        <dbReference type="ARBA" id="ARBA00022691"/>
    </source>
</evidence>
<dbReference type="GO" id="GO:0003723">
    <property type="term" value="F:RNA binding"/>
    <property type="evidence" value="ECO:0007669"/>
    <property type="project" value="UniProtKB-UniRule"/>
</dbReference>
<evidence type="ECO:0000256" key="1">
    <source>
        <dbReference type="ARBA" id="ARBA00022603"/>
    </source>
</evidence>
<feature type="binding site" evidence="5">
    <location>
        <begin position="315"/>
        <end position="321"/>
    </location>
    <ligand>
        <name>S-adenosyl-L-methionine</name>
        <dbReference type="ChEBI" id="CHEBI:59789"/>
    </ligand>
</feature>
<dbReference type="InterPro" id="IPR023267">
    <property type="entry name" value="RCMT"/>
</dbReference>
<dbReference type="InterPro" id="IPR049560">
    <property type="entry name" value="MeTrfase_RsmB-F_NOP2_cat"/>
</dbReference>
<dbReference type="Proteomes" id="UP000320314">
    <property type="component" value="Unassembled WGS sequence"/>
</dbReference>
<dbReference type="SUPFAM" id="SSF48013">
    <property type="entry name" value="NusB-like"/>
    <property type="match status" value="1"/>
</dbReference>
<keyword evidence="3 5" id="KW-0949">S-adenosyl-L-methionine</keyword>
<reference evidence="9 10" key="1">
    <citation type="submission" date="2019-06" db="EMBL/GenBank/DDBJ databases">
        <authorList>
            <person name="Li M."/>
        </authorList>
    </citation>
    <scope>NUCLEOTIDE SEQUENCE [LARGE SCALE GENOMIC DNA]</scope>
    <source>
        <strain evidence="9 10">BGMRC6574</strain>
    </source>
</reference>